<organism evidence="1 2">
    <name type="scientific">Theileria equi strain WA</name>
    <dbReference type="NCBI Taxonomy" id="1537102"/>
    <lineage>
        <taxon>Eukaryota</taxon>
        <taxon>Sar</taxon>
        <taxon>Alveolata</taxon>
        <taxon>Apicomplexa</taxon>
        <taxon>Aconoidasida</taxon>
        <taxon>Piroplasmida</taxon>
        <taxon>Theileriidae</taxon>
        <taxon>Theileria</taxon>
    </lineage>
</organism>
<dbReference type="VEuPathDB" id="PiroplasmaDB:BEWA_010920"/>
<accession>L0B1G9</accession>
<reference evidence="1 2" key="1">
    <citation type="journal article" date="2012" name="BMC Genomics">
        <title>Comparative genomic analysis and phylogenetic position of Theileria equi.</title>
        <authorList>
            <person name="Kappmeyer L.S."/>
            <person name="Thiagarajan M."/>
            <person name="Herndon D.R."/>
            <person name="Ramsay J.D."/>
            <person name="Caler E."/>
            <person name="Djikeng A."/>
            <person name="Gillespie J.J."/>
            <person name="Lau A.O."/>
            <person name="Roalson E.H."/>
            <person name="Silva J.C."/>
            <person name="Silva M.G."/>
            <person name="Suarez C.E."/>
            <person name="Ueti M.W."/>
            <person name="Nene V.M."/>
            <person name="Mealey R.H."/>
            <person name="Knowles D.P."/>
            <person name="Brayton K.A."/>
        </authorList>
    </citation>
    <scope>NUCLEOTIDE SEQUENCE [LARGE SCALE GENOMIC DNA]</scope>
    <source>
        <strain evidence="1 2">WA</strain>
    </source>
</reference>
<protein>
    <submittedName>
        <fullName evidence="1">Uncharacterized protein</fullName>
    </submittedName>
</protein>
<dbReference type="Proteomes" id="UP000031512">
    <property type="component" value="Chromosome 3"/>
</dbReference>
<sequence>MDIIVLNYIKKVENECNNVQLGKKWVCGLQIDAELKHLMRNGSISGLYNRIKFLAESSSAGKHRDMNNSVVKLTLVDELPKLKRSRQVVFCRILSFVSKRVTNECRDGPILDLLCGCIIDSGVKELYYDDYYLVYRLLKIGGNAGKTCLVLKLGTYTYTNEECDFESLKTEMSFIHYCQRINMTKLEDSYRLSALMFPNRGLRKH</sequence>
<evidence type="ECO:0000313" key="2">
    <source>
        <dbReference type="Proteomes" id="UP000031512"/>
    </source>
</evidence>
<proteinExistence type="predicted"/>
<name>L0B1G9_THEEQ</name>
<dbReference type="OrthoDB" id="361316at2759"/>
<evidence type="ECO:0000313" key="1">
    <source>
        <dbReference type="EMBL" id="AFZ81675.1"/>
    </source>
</evidence>
<keyword evidence="2" id="KW-1185">Reference proteome</keyword>
<dbReference type="GeneID" id="15805507"/>
<dbReference type="EMBL" id="CP001670">
    <property type="protein sequence ID" value="AFZ81675.1"/>
    <property type="molecule type" value="Genomic_DNA"/>
</dbReference>
<dbReference type="AlphaFoldDB" id="L0B1G9"/>
<gene>
    <name evidence="1" type="ORF">BEWA_010920</name>
</gene>
<dbReference type="RefSeq" id="XP_004831341.1">
    <property type="nucleotide sequence ID" value="XM_004831284.1"/>
</dbReference>
<dbReference type="KEGG" id="beq:BEWA_010920"/>